<accession>A0A2K3KV46</accession>
<dbReference type="Proteomes" id="UP000236291">
    <property type="component" value="Unassembled WGS sequence"/>
</dbReference>
<sequence length="224" mass="26259">EELNLKREEPLKIIADITNLEDQLKISKDEIAILRMELESKSSETNLLQGQLKVTQENMAKSELELVSERTQSRKLGDLVKMYEANETNHEHEHEQEVQKLKSELLDWQAKFSFDIASLSKMNMELTSKLEDCNSRNKKLENKLRQYEAEKLNQEELHGTQKIVLQDEIMSLRQELEQRMDDVEATDKKLDMVMLELVEANVIIDNFKAEICSRDDKISNMQKY</sequence>
<reference evidence="2 3" key="1">
    <citation type="journal article" date="2014" name="Am. J. Bot.">
        <title>Genome assembly and annotation for red clover (Trifolium pratense; Fabaceae).</title>
        <authorList>
            <person name="Istvanek J."/>
            <person name="Jaros M."/>
            <person name="Krenek A."/>
            <person name="Repkova J."/>
        </authorList>
    </citation>
    <scope>NUCLEOTIDE SEQUENCE [LARGE SCALE GENOMIC DNA]</scope>
    <source>
        <strain evidence="3">cv. Tatra</strain>
        <tissue evidence="2">Young leaves</tissue>
    </source>
</reference>
<proteinExistence type="predicted"/>
<reference evidence="2 3" key="2">
    <citation type="journal article" date="2017" name="Front. Plant Sci.">
        <title>Gene Classification and Mining of Molecular Markers Useful in Red Clover (Trifolium pratense) Breeding.</title>
        <authorList>
            <person name="Istvanek J."/>
            <person name="Dluhosova J."/>
            <person name="Dluhos P."/>
            <person name="Patkova L."/>
            <person name="Nedelnik J."/>
            <person name="Repkova J."/>
        </authorList>
    </citation>
    <scope>NUCLEOTIDE SEQUENCE [LARGE SCALE GENOMIC DNA]</scope>
    <source>
        <strain evidence="3">cv. Tatra</strain>
        <tissue evidence="2">Young leaves</tissue>
    </source>
</reference>
<evidence type="ECO:0000256" key="1">
    <source>
        <dbReference type="SAM" id="Coils"/>
    </source>
</evidence>
<dbReference type="ExpressionAtlas" id="A0A2K3KV46">
    <property type="expression patterns" value="baseline"/>
</dbReference>
<feature type="non-terminal residue" evidence="2">
    <location>
        <position position="224"/>
    </location>
</feature>
<comment type="caution">
    <text evidence="2">The sequence shown here is derived from an EMBL/GenBank/DDBJ whole genome shotgun (WGS) entry which is preliminary data.</text>
</comment>
<feature type="coiled-coil region" evidence="1">
    <location>
        <begin position="91"/>
        <end position="186"/>
    </location>
</feature>
<gene>
    <name evidence="2" type="ORF">L195_g057151</name>
</gene>
<name>A0A2K3KV46_TRIPR</name>
<evidence type="ECO:0000313" key="3">
    <source>
        <dbReference type="Proteomes" id="UP000236291"/>
    </source>
</evidence>
<organism evidence="2 3">
    <name type="scientific">Trifolium pratense</name>
    <name type="common">Red clover</name>
    <dbReference type="NCBI Taxonomy" id="57577"/>
    <lineage>
        <taxon>Eukaryota</taxon>
        <taxon>Viridiplantae</taxon>
        <taxon>Streptophyta</taxon>
        <taxon>Embryophyta</taxon>
        <taxon>Tracheophyta</taxon>
        <taxon>Spermatophyta</taxon>
        <taxon>Magnoliopsida</taxon>
        <taxon>eudicotyledons</taxon>
        <taxon>Gunneridae</taxon>
        <taxon>Pentapetalae</taxon>
        <taxon>rosids</taxon>
        <taxon>fabids</taxon>
        <taxon>Fabales</taxon>
        <taxon>Fabaceae</taxon>
        <taxon>Papilionoideae</taxon>
        <taxon>50 kb inversion clade</taxon>
        <taxon>NPAAA clade</taxon>
        <taxon>Hologalegina</taxon>
        <taxon>IRL clade</taxon>
        <taxon>Trifolieae</taxon>
        <taxon>Trifolium</taxon>
    </lineage>
</organism>
<protein>
    <submittedName>
        <fullName evidence="2">Uncharacterized protein</fullName>
    </submittedName>
</protein>
<feature type="non-terminal residue" evidence="2">
    <location>
        <position position="1"/>
    </location>
</feature>
<dbReference type="AlphaFoldDB" id="A0A2K3KV46"/>
<dbReference type="EMBL" id="ASHM01111689">
    <property type="protein sequence ID" value="PNX70161.1"/>
    <property type="molecule type" value="Genomic_DNA"/>
</dbReference>
<keyword evidence="1" id="KW-0175">Coiled coil</keyword>
<evidence type="ECO:0000313" key="2">
    <source>
        <dbReference type="EMBL" id="PNX70161.1"/>
    </source>
</evidence>